<reference evidence="4 5" key="3">
    <citation type="submission" date="2017-09" db="EMBL/GenBank/DDBJ databases">
        <title>Tripartite evolution among Lactobacillus johnsonii, Lactobacillus taiwanensis, Lactobacillus reuteri and their rodent host.</title>
        <authorList>
            <person name="Wang T."/>
            <person name="Knowles S."/>
            <person name="Cheng C."/>
        </authorList>
    </citation>
    <scope>NUCLEOTIDE SEQUENCE [LARGE SCALE GENOMIC DNA]</scope>
    <source>
        <strain evidence="3 4">609q</strain>
        <strain evidence="2 5">609u</strain>
    </source>
</reference>
<name>A0A256LCE3_9LACO</name>
<dbReference type="RefSeq" id="WP_094496324.1">
    <property type="nucleotide sequence ID" value="NZ_NGNV01000044.1"/>
</dbReference>
<evidence type="ECO:0000313" key="2">
    <source>
        <dbReference type="EMBL" id="OYR87339.1"/>
    </source>
</evidence>
<dbReference type="InterPro" id="IPR006944">
    <property type="entry name" value="Phage/GTA_portal"/>
</dbReference>
<protein>
    <submittedName>
        <fullName evidence="3">Phage portal protein</fullName>
    </submittedName>
</protein>
<proteinExistence type="predicted"/>
<evidence type="ECO:0000313" key="3">
    <source>
        <dbReference type="EMBL" id="OYR90960.1"/>
    </source>
</evidence>
<reference evidence="3 4" key="1">
    <citation type="submission" date="2017-04" db="EMBL/GenBank/DDBJ databases">
        <authorList>
            <person name="Afonso C.L."/>
            <person name="Miller P.J."/>
            <person name="Scott M.A."/>
            <person name="Spackman E."/>
            <person name="Goraichik I."/>
            <person name="Dimitrov K.M."/>
            <person name="Suarez D.L."/>
            <person name="Swayne D.E."/>
        </authorList>
    </citation>
    <scope>NUCLEOTIDE SEQUENCE [LARGE SCALE GENOMIC DNA]</scope>
    <source>
        <strain evidence="3 4">609q</strain>
    </source>
</reference>
<dbReference type="AlphaFoldDB" id="A0A256LCE3"/>
<comment type="caution">
    <text evidence="3">The sequence shown here is derived from an EMBL/GenBank/DDBJ whole genome shotgun (WGS) entry which is preliminary data.</text>
</comment>
<dbReference type="Proteomes" id="UP000216316">
    <property type="component" value="Unassembled WGS sequence"/>
</dbReference>
<sequence length="461" mass="52316">MTFFRPLTAFNDSGSFIDFNDSNPRYVPIDKLRNSDVFTAVNVISNDIATNPIKLESDNVNHITDDNFSDLNYLLNVKPNDYVSARDFKYALCANLLLTGNAYARILRSHRRNKPMALILLRPSWVDVEVEDLTGQIRYYIQDNTHDPYYLDPEDIIHVKMLTTNGMIGASPLYSLVDELSMQRQGNKLLNDFFGSGINGSAILKLPGDPTPDSRDNVRKKWLEANTGNKTHRVMVLGSREEYTPVEIDTSILKIVNSNDYTTKQIAKAFGIPVSRLGLENAHTSLPQSNLDYIQNSLDHYFNRFTSEFNIKLLSFQQAKKYHFEFDVSRLMELDTETNMKQTLDWYKSGLLDDNEARRRLGYAPHKDVMSGTRVIMSNFVPIENIRENFPNNVIKGNQYDDNGKPTDEDHFEQTGQGNVVKVKTGKGNDTNGDQKLNSDADRGSGDKKDPRDSGGIQSKK</sequence>
<feature type="region of interest" description="Disordered" evidence="1">
    <location>
        <begin position="393"/>
        <end position="461"/>
    </location>
</feature>
<evidence type="ECO:0000256" key="1">
    <source>
        <dbReference type="SAM" id="MobiDB-lite"/>
    </source>
</evidence>
<dbReference type="InterPro" id="IPR006427">
    <property type="entry name" value="Portal_HK97"/>
</dbReference>
<dbReference type="Pfam" id="PF04860">
    <property type="entry name" value="Phage_portal"/>
    <property type="match status" value="1"/>
</dbReference>
<dbReference type="NCBIfam" id="TIGR01537">
    <property type="entry name" value="portal_HK97"/>
    <property type="match status" value="1"/>
</dbReference>
<reference evidence="2 5" key="2">
    <citation type="submission" date="2017-05" db="EMBL/GenBank/DDBJ databases">
        <authorList>
            <person name="Lin X.B."/>
            <person name="Stothard P."/>
            <person name="Tasseva G."/>
            <person name="Walter J."/>
        </authorList>
    </citation>
    <scope>NUCLEOTIDE SEQUENCE [LARGE SCALE GENOMIC DNA]</scope>
    <source>
        <strain evidence="2 5">609u</strain>
    </source>
</reference>
<evidence type="ECO:0000313" key="4">
    <source>
        <dbReference type="Proteomes" id="UP000215828"/>
    </source>
</evidence>
<dbReference type="EMBL" id="NGNX01000033">
    <property type="protein sequence ID" value="OYR90960.1"/>
    <property type="molecule type" value="Genomic_DNA"/>
</dbReference>
<feature type="compositionally biased region" description="Basic and acidic residues" evidence="1">
    <location>
        <begin position="437"/>
        <end position="453"/>
    </location>
</feature>
<feature type="compositionally biased region" description="Basic and acidic residues" evidence="1">
    <location>
        <begin position="402"/>
        <end position="413"/>
    </location>
</feature>
<dbReference type="EMBL" id="NGNV01000044">
    <property type="protein sequence ID" value="OYR87339.1"/>
    <property type="molecule type" value="Genomic_DNA"/>
</dbReference>
<dbReference type="Proteomes" id="UP000215828">
    <property type="component" value="Unassembled WGS sequence"/>
</dbReference>
<keyword evidence="5" id="KW-1185">Reference proteome</keyword>
<evidence type="ECO:0000313" key="5">
    <source>
        <dbReference type="Proteomes" id="UP000216316"/>
    </source>
</evidence>
<accession>A0A256LCE3</accession>
<gene>
    <name evidence="2" type="ORF">CBF53_07775</name>
    <name evidence="3" type="ORF">CBF70_07220</name>
</gene>
<organism evidence="3 4">
    <name type="scientific">Lactobacillus taiwanensis</name>
    <dbReference type="NCBI Taxonomy" id="508451"/>
    <lineage>
        <taxon>Bacteria</taxon>
        <taxon>Bacillati</taxon>
        <taxon>Bacillota</taxon>
        <taxon>Bacilli</taxon>
        <taxon>Lactobacillales</taxon>
        <taxon>Lactobacillaceae</taxon>
        <taxon>Lactobacillus</taxon>
    </lineage>
</organism>